<dbReference type="InterPro" id="IPR022398">
    <property type="entry name" value="Peptidase_S8_His-AS"/>
</dbReference>
<dbReference type="RefSeq" id="WP_066315779.1">
    <property type="nucleotide sequence ID" value="NZ_LQRT01000024.1"/>
</dbReference>
<evidence type="ECO:0000256" key="4">
    <source>
        <dbReference type="ARBA" id="ARBA00022825"/>
    </source>
</evidence>
<feature type="active site" description="Charge relay system" evidence="5">
    <location>
        <position position="299"/>
    </location>
</feature>
<dbReference type="InterPro" id="IPR051048">
    <property type="entry name" value="Peptidase_S8/S53_subtilisin"/>
</dbReference>
<sequence length="551" mass="62515">MKYKLIYPLLICLLGCCSKQRPNYLVFDTITVFQKKNNKLSEDDLKDWQYKDIITDTIPGISLEKTYTKILNTKKGDEIIVAVLDSRFDIDHEDLKNQIWINPDEIPDNNIDDDKNGYIDDVYGWNFLGNDQGKSIIYANYEYVRVIRRYKELHDQIPEDTFSQEYKEYHQALETYERERKKAQLFLDYAINVNNKYVEAKAKIKKYIPDGNYTLENLKKVDTINNDLGKYVKSIYDIIDYGYSESDIEALLTNRGIKVHQQLNLDYKERAILNDDSNNLSDTNYGNNRISDNIDKLPHGTIVSGVIAATRDNNIGIQGISNHIKIMPISVSPIGDPHDKDIALGIRYAVDNGARIINMSFGKQFSLHKKWILEAIKYAAEKDVLIVSSSGNGALDLEEINHNYYPNDHNSGKEVASNFIMVGAITNQVDHTLLASYSNYGKKDIDLFAPGSEIYTTLPKNKYKTDSGTSMASAIVSGVAALVRSYYPKLSANQIKEILMKSGTSYAIKVKISSKDEKSEKMIPFSELSKSGKVINAYNALLLADRISNPK</sequence>
<dbReference type="CDD" id="cd07483">
    <property type="entry name" value="Peptidases_S8_Subtilisin_Novo-like"/>
    <property type="match status" value="1"/>
</dbReference>
<organism evidence="7 8">
    <name type="scientific">Aquimarina aggregata</name>
    <dbReference type="NCBI Taxonomy" id="1642818"/>
    <lineage>
        <taxon>Bacteria</taxon>
        <taxon>Pseudomonadati</taxon>
        <taxon>Bacteroidota</taxon>
        <taxon>Flavobacteriia</taxon>
        <taxon>Flavobacteriales</taxon>
        <taxon>Flavobacteriaceae</taxon>
        <taxon>Aquimarina</taxon>
    </lineage>
</organism>
<comment type="similarity">
    <text evidence="1 5">Belongs to the peptidase S8 family.</text>
</comment>
<dbReference type="Pfam" id="PF00082">
    <property type="entry name" value="Peptidase_S8"/>
    <property type="match status" value="1"/>
</dbReference>
<gene>
    <name evidence="7" type="ORF">AWE51_09410</name>
</gene>
<dbReference type="PANTHER" id="PTHR43399">
    <property type="entry name" value="SUBTILISIN-RELATED"/>
    <property type="match status" value="1"/>
</dbReference>
<dbReference type="InterPro" id="IPR036852">
    <property type="entry name" value="Peptidase_S8/S53_dom_sf"/>
</dbReference>
<name>A0A162ZKC3_9FLAO</name>
<dbReference type="SUPFAM" id="SSF52743">
    <property type="entry name" value="Subtilisin-like"/>
    <property type="match status" value="1"/>
</dbReference>
<evidence type="ECO:0000256" key="1">
    <source>
        <dbReference type="ARBA" id="ARBA00011073"/>
    </source>
</evidence>
<dbReference type="AlphaFoldDB" id="A0A162ZKC3"/>
<dbReference type="Proteomes" id="UP000076715">
    <property type="component" value="Unassembled WGS sequence"/>
</dbReference>
<dbReference type="OrthoDB" id="9798386at2"/>
<dbReference type="GO" id="GO:0004252">
    <property type="term" value="F:serine-type endopeptidase activity"/>
    <property type="evidence" value="ECO:0007669"/>
    <property type="project" value="UniProtKB-UniRule"/>
</dbReference>
<keyword evidence="4 5" id="KW-0720">Serine protease</keyword>
<evidence type="ECO:0000256" key="5">
    <source>
        <dbReference type="PROSITE-ProRule" id="PRU01240"/>
    </source>
</evidence>
<evidence type="ECO:0000259" key="6">
    <source>
        <dbReference type="Pfam" id="PF00082"/>
    </source>
</evidence>
<dbReference type="STRING" id="1642818.AWE51_09410"/>
<keyword evidence="8" id="KW-1185">Reference proteome</keyword>
<dbReference type="InterPro" id="IPR034080">
    <property type="entry name" value="Protease_P7-like_dom"/>
</dbReference>
<evidence type="ECO:0000313" key="7">
    <source>
        <dbReference type="EMBL" id="KZS39853.1"/>
    </source>
</evidence>
<dbReference type="Gene3D" id="3.40.50.200">
    <property type="entry name" value="Peptidase S8/S53 domain"/>
    <property type="match status" value="2"/>
</dbReference>
<feature type="domain" description="Peptidase S8/S53" evidence="6">
    <location>
        <begin position="76"/>
        <end position="503"/>
    </location>
</feature>
<dbReference type="EMBL" id="LQRT01000024">
    <property type="protein sequence ID" value="KZS39853.1"/>
    <property type="molecule type" value="Genomic_DNA"/>
</dbReference>
<dbReference type="PRINTS" id="PR00723">
    <property type="entry name" value="SUBTILISIN"/>
</dbReference>
<evidence type="ECO:0000313" key="8">
    <source>
        <dbReference type="Proteomes" id="UP000076715"/>
    </source>
</evidence>
<dbReference type="GO" id="GO:0006508">
    <property type="term" value="P:proteolysis"/>
    <property type="evidence" value="ECO:0007669"/>
    <property type="project" value="UniProtKB-KW"/>
</dbReference>
<proteinExistence type="inferred from homology"/>
<feature type="active site" description="Charge relay system" evidence="5">
    <location>
        <position position="85"/>
    </location>
</feature>
<dbReference type="PROSITE" id="PS51892">
    <property type="entry name" value="SUBTILASE"/>
    <property type="match status" value="1"/>
</dbReference>
<comment type="caution">
    <text evidence="7">The sequence shown here is derived from an EMBL/GenBank/DDBJ whole genome shotgun (WGS) entry which is preliminary data.</text>
</comment>
<keyword evidence="3 5" id="KW-0378">Hydrolase</keyword>
<accession>A0A162ZKC3</accession>
<feature type="active site" description="Charge relay system" evidence="5">
    <location>
        <position position="470"/>
    </location>
</feature>
<reference evidence="7 8" key="1">
    <citation type="submission" date="2016-01" db="EMBL/GenBank/DDBJ databases">
        <title>The draft genome sequence of Aquimarina sp. RZW4-3-2.</title>
        <authorList>
            <person name="Wang Y."/>
        </authorList>
    </citation>
    <scope>NUCLEOTIDE SEQUENCE [LARGE SCALE GENOMIC DNA]</scope>
    <source>
        <strain evidence="7 8">RZW4-3-2</strain>
    </source>
</reference>
<dbReference type="PROSITE" id="PS00137">
    <property type="entry name" value="SUBTILASE_HIS"/>
    <property type="match status" value="1"/>
</dbReference>
<evidence type="ECO:0000256" key="3">
    <source>
        <dbReference type="ARBA" id="ARBA00022801"/>
    </source>
</evidence>
<dbReference type="InterPro" id="IPR000209">
    <property type="entry name" value="Peptidase_S8/S53_dom"/>
</dbReference>
<keyword evidence="2 5" id="KW-0645">Protease</keyword>
<evidence type="ECO:0000256" key="2">
    <source>
        <dbReference type="ARBA" id="ARBA00022670"/>
    </source>
</evidence>
<dbReference type="InterPro" id="IPR015500">
    <property type="entry name" value="Peptidase_S8_subtilisin-rel"/>
</dbReference>
<protein>
    <recommendedName>
        <fullName evidence="6">Peptidase S8/S53 domain-containing protein</fullName>
    </recommendedName>
</protein>
<dbReference type="PANTHER" id="PTHR43399:SF4">
    <property type="entry name" value="CELL WALL-ASSOCIATED PROTEASE"/>
    <property type="match status" value="1"/>
</dbReference>